<dbReference type="InterPro" id="IPR027417">
    <property type="entry name" value="P-loop_NTPase"/>
</dbReference>
<dbReference type="RefSeq" id="WP_190249886.1">
    <property type="nucleotide sequence ID" value="NZ_BMPI01000010.1"/>
</dbReference>
<evidence type="ECO:0000313" key="1">
    <source>
        <dbReference type="EMBL" id="GGM22260.1"/>
    </source>
</evidence>
<dbReference type="InterPro" id="IPR050678">
    <property type="entry name" value="DNA_Partitioning_ATPase"/>
</dbReference>
<keyword evidence="2" id="KW-1185">Reference proteome</keyword>
<dbReference type="Proteomes" id="UP000642070">
    <property type="component" value="Unassembled WGS sequence"/>
</dbReference>
<dbReference type="PANTHER" id="PTHR13696:SF96">
    <property type="entry name" value="COBQ_COBB_MIND_PARA NUCLEOTIDE BINDING DOMAIN-CONTAINING PROTEIN"/>
    <property type="match status" value="1"/>
</dbReference>
<reference evidence="1" key="1">
    <citation type="journal article" date="2014" name="Int. J. Syst. Evol. Microbiol.">
        <title>Complete genome sequence of Corynebacterium casei LMG S-19264T (=DSM 44701T), isolated from a smear-ripened cheese.</title>
        <authorList>
            <consortium name="US DOE Joint Genome Institute (JGI-PGF)"/>
            <person name="Walter F."/>
            <person name="Albersmeier A."/>
            <person name="Kalinowski J."/>
            <person name="Ruckert C."/>
        </authorList>
    </citation>
    <scope>NUCLEOTIDE SEQUENCE</scope>
    <source>
        <strain evidence="1">JCM 19831</strain>
    </source>
</reference>
<reference evidence="1" key="2">
    <citation type="submission" date="2020-09" db="EMBL/GenBank/DDBJ databases">
        <authorList>
            <person name="Sun Q."/>
            <person name="Ohkuma M."/>
        </authorList>
    </citation>
    <scope>NUCLEOTIDE SEQUENCE</scope>
    <source>
        <strain evidence="1">JCM 19831</strain>
    </source>
</reference>
<evidence type="ECO:0000313" key="2">
    <source>
        <dbReference type="Proteomes" id="UP000642070"/>
    </source>
</evidence>
<dbReference type="EMBL" id="BMPI01000010">
    <property type="protein sequence ID" value="GGM22260.1"/>
    <property type="molecule type" value="Genomic_DNA"/>
</dbReference>
<evidence type="ECO:0008006" key="3">
    <source>
        <dbReference type="Google" id="ProtNLM"/>
    </source>
</evidence>
<dbReference type="AlphaFoldDB" id="A0A917WQZ1"/>
<protein>
    <recommendedName>
        <fullName evidence="3">Plasmid partitioning protein</fullName>
    </recommendedName>
</protein>
<dbReference type="Gene3D" id="3.40.50.300">
    <property type="entry name" value="P-loop containing nucleotide triphosphate hydrolases"/>
    <property type="match status" value="1"/>
</dbReference>
<organism evidence="1 2">
    <name type="scientific">Dactylosporangium sucinum</name>
    <dbReference type="NCBI Taxonomy" id="1424081"/>
    <lineage>
        <taxon>Bacteria</taxon>
        <taxon>Bacillati</taxon>
        <taxon>Actinomycetota</taxon>
        <taxon>Actinomycetes</taxon>
        <taxon>Micromonosporales</taxon>
        <taxon>Micromonosporaceae</taxon>
        <taxon>Dactylosporangium</taxon>
    </lineage>
</organism>
<gene>
    <name evidence="1" type="ORF">GCM10007977_024280</name>
</gene>
<accession>A0A917WQZ1</accession>
<dbReference type="CDD" id="cd02042">
    <property type="entry name" value="ParAB_family"/>
    <property type="match status" value="1"/>
</dbReference>
<comment type="caution">
    <text evidence="1">The sequence shown here is derived from an EMBL/GenBank/DDBJ whole genome shotgun (WGS) entry which is preliminary data.</text>
</comment>
<dbReference type="PANTHER" id="PTHR13696">
    <property type="entry name" value="P-LOOP CONTAINING NUCLEOSIDE TRIPHOSPHATE HYDROLASE"/>
    <property type="match status" value="1"/>
</dbReference>
<dbReference type="SUPFAM" id="SSF52540">
    <property type="entry name" value="P-loop containing nucleoside triphosphate hydrolases"/>
    <property type="match status" value="1"/>
</dbReference>
<name>A0A917WQZ1_9ACTN</name>
<sequence>MPTQIHVIANQKGGVGKTTVAMNLGAVTYDVLVNPPALMREAAEAVGDPDSPVMVVSTDPQASSVWWSARVEKAGGLPFDFAQVEDPHDLRKLRRLGKAHIFVDTPGSLEDERILAAALDECDDVLVPMLPEPLAYDPTARTIDRVIAPRGIPYRVVVNAWDPRDGLPDLQQTAQYISKKRWPLCNTVVRRYKIHTRASAEGLVVTQYPKNRVAMEAREDFFRLALELGYGGAIPDGPSPAGVDTLLAQEA</sequence>
<proteinExistence type="predicted"/>